<gene>
    <name evidence="2" type="ORF">DKX38_009515</name>
</gene>
<dbReference type="Gene3D" id="3.40.50.2000">
    <property type="entry name" value="Glycogen Phosphorylase B"/>
    <property type="match status" value="2"/>
</dbReference>
<evidence type="ECO:0000313" key="2">
    <source>
        <dbReference type="EMBL" id="KAB5552204.1"/>
    </source>
</evidence>
<dbReference type="Proteomes" id="UP000326939">
    <property type="component" value="Chromosome 6"/>
</dbReference>
<comment type="similarity">
    <text evidence="1">Belongs to the UDP-glycosyltransferase family.</text>
</comment>
<dbReference type="EMBL" id="VDCV01000006">
    <property type="protein sequence ID" value="KAB5552204.1"/>
    <property type="molecule type" value="Genomic_DNA"/>
</dbReference>
<evidence type="ECO:0000256" key="1">
    <source>
        <dbReference type="ARBA" id="ARBA00009995"/>
    </source>
</evidence>
<dbReference type="GO" id="GO:0080043">
    <property type="term" value="F:quercetin 3-O-glucosyltransferase activity"/>
    <property type="evidence" value="ECO:0007669"/>
    <property type="project" value="TreeGrafter"/>
</dbReference>
<keyword evidence="3" id="KW-1185">Reference proteome</keyword>
<dbReference type="SUPFAM" id="SSF53756">
    <property type="entry name" value="UDP-Glycosyltransferase/glycogen phosphorylase"/>
    <property type="match status" value="1"/>
</dbReference>
<dbReference type="GO" id="GO:0080044">
    <property type="term" value="F:quercetin 7-O-glucosyltransferase activity"/>
    <property type="evidence" value="ECO:0007669"/>
    <property type="project" value="TreeGrafter"/>
</dbReference>
<dbReference type="PANTHER" id="PTHR11926">
    <property type="entry name" value="GLUCOSYL/GLUCURONOSYL TRANSFERASES"/>
    <property type="match status" value="1"/>
</dbReference>
<accession>A0A5N5MAK8</accession>
<sequence length="167" mass="19506">MICTCQLSNKWVPRSYHRLDSKYKKGFPEGSPDFLRATYANDIMVSYVTGEIKRSSRASAIVSKMFTPSYSGVVEFHFFGGHFFVEQQTYFWFASNNWGIGMEVNSDVNRDQVEKLDRELMERERAKEMKRKMEWKAKEEEAAWPGGSSSLNFEKLPRDILRENNGF</sequence>
<name>A0A5N5MAK8_9ROSI</name>
<evidence type="ECO:0000313" key="3">
    <source>
        <dbReference type="Proteomes" id="UP000326939"/>
    </source>
</evidence>
<dbReference type="AlphaFoldDB" id="A0A5N5MAK8"/>
<protein>
    <submittedName>
        <fullName evidence="2">Uncharacterized protein</fullName>
    </submittedName>
</protein>
<comment type="caution">
    <text evidence="2">The sequence shown here is derived from an EMBL/GenBank/DDBJ whole genome shotgun (WGS) entry which is preliminary data.</text>
</comment>
<proteinExistence type="inferred from homology"/>
<dbReference type="PANTHER" id="PTHR11926:SF774">
    <property type="entry name" value="UDP-GLYCOSYLTRANSFERASE 85A1-RELATED"/>
    <property type="match status" value="1"/>
</dbReference>
<organism evidence="2 3">
    <name type="scientific">Salix brachista</name>
    <dbReference type="NCBI Taxonomy" id="2182728"/>
    <lineage>
        <taxon>Eukaryota</taxon>
        <taxon>Viridiplantae</taxon>
        <taxon>Streptophyta</taxon>
        <taxon>Embryophyta</taxon>
        <taxon>Tracheophyta</taxon>
        <taxon>Spermatophyta</taxon>
        <taxon>Magnoliopsida</taxon>
        <taxon>eudicotyledons</taxon>
        <taxon>Gunneridae</taxon>
        <taxon>Pentapetalae</taxon>
        <taxon>rosids</taxon>
        <taxon>fabids</taxon>
        <taxon>Malpighiales</taxon>
        <taxon>Salicaceae</taxon>
        <taxon>Saliceae</taxon>
        <taxon>Salix</taxon>
    </lineage>
</organism>
<reference evidence="3" key="1">
    <citation type="journal article" date="2019" name="Gigascience">
        <title>De novo genome assembly of the endangered Acer yangbiense, a plant species with extremely small populations endemic to Yunnan Province, China.</title>
        <authorList>
            <person name="Yang J."/>
            <person name="Wariss H.M."/>
            <person name="Tao L."/>
            <person name="Zhang R."/>
            <person name="Yun Q."/>
            <person name="Hollingsworth P."/>
            <person name="Dao Z."/>
            <person name="Luo G."/>
            <person name="Guo H."/>
            <person name="Ma Y."/>
            <person name="Sun W."/>
        </authorList>
    </citation>
    <scope>NUCLEOTIDE SEQUENCE [LARGE SCALE GENOMIC DNA]</scope>
    <source>
        <strain evidence="3">cv. br00</strain>
    </source>
</reference>